<protein>
    <submittedName>
        <fullName evidence="13">RNA polymerase sigma factor</fullName>
    </submittedName>
</protein>
<dbReference type="Gene3D" id="3.40.50.200">
    <property type="entry name" value="Peptidase S8/S53 domain"/>
    <property type="match status" value="1"/>
</dbReference>
<evidence type="ECO:0000259" key="12">
    <source>
        <dbReference type="PROSITE" id="PS00716"/>
    </source>
</evidence>
<dbReference type="InterPro" id="IPR022398">
    <property type="entry name" value="Peptidase_S8_His-AS"/>
</dbReference>
<feature type="compositionally biased region" description="Low complexity" evidence="11">
    <location>
        <begin position="355"/>
        <end position="374"/>
    </location>
</feature>
<feature type="compositionally biased region" description="Low complexity" evidence="11">
    <location>
        <begin position="733"/>
        <end position="748"/>
    </location>
</feature>
<dbReference type="InterPro" id="IPR000943">
    <property type="entry name" value="RNA_pol_sigma70"/>
</dbReference>
<evidence type="ECO:0000313" key="14">
    <source>
        <dbReference type="Proteomes" id="UP000239899"/>
    </source>
</evidence>
<dbReference type="InterPro" id="IPR023827">
    <property type="entry name" value="Peptidase_S8_Asp-AS"/>
</dbReference>
<evidence type="ECO:0000256" key="2">
    <source>
        <dbReference type="ARBA" id="ARBA00022670"/>
    </source>
</evidence>
<evidence type="ECO:0000256" key="1">
    <source>
        <dbReference type="ARBA" id="ARBA00007788"/>
    </source>
</evidence>
<dbReference type="InterPro" id="IPR036852">
    <property type="entry name" value="Peptidase_S8/S53_dom_sf"/>
</dbReference>
<dbReference type="Pfam" id="PF04545">
    <property type="entry name" value="Sigma70_r4"/>
    <property type="match status" value="1"/>
</dbReference>
<dbReference type="InterPro" id="IPR054399">
    <property type="entry name" value="Fervidolysin-like_N_prodom"/>
</dbReference>
<gene>
    <name evidence="13" type="ORF">C2E21_9423</name>
</gene>
<dbReference type="Proteomes" id="UP000239899">
    <property type="component" value="Unassembled WGS sequence"/>
</dbReference>
<dbReference type="InterPro" id="IPR015500">
    <property type="entry name" value="Peptidase_S8_subtilisin-rel"/>
</dbReference>
<feature type="region of interest" description="Disordered" evidence="11">
    <location>
        <begin position="1"/>
        <end position="57"/>
    </location>
</feature>
<evidence type="ECO:0000256" key="8">
    <source>
        <dbReference type="ARBA" id="ARBA00023163"/>
    </source>
</evidence>
<dbReference type="CDD" id="cd06171">
    <property type="entry name" value="Sigma70_r4"/>
    <property type="match status" value="1"/>
</dbReference>
<dbReference type="InterPro" id="IPR013324">
    <property type="entry name" value="RNA_pol_sigma_r3/r4-like"/>
</dbReference>
<feature type="compositionally biased region" description="Gly residues" evidence="11">
    <location>
        <begin position="1147"/>
        <end position="1156"/>
    </location>
</feature>
<evidence type="ECO:0000256" key="11">
    <source>
        <dbReference type="SAM" id="MobiDB-lite"/>
    </source>
</evidence>
<keyword evidence="5" id="KW-0805">Transcription regulation</keyword>
<dbReference type="Gene3D" id="1.10.10.10">
    <property type="entry name" value="Winged helix-like DNA-binding domain superfamily/Winged helix DNA-binding domain"/>
    <property type="match status" value="1"/>
</dbReference>
<evidence type="ECO:0000256" key="7">
    <source>
        <dbReference type="ARBA" id="ARBA00023125"/>
    </source>
</evidence>
<dbReference type="InterPro" id="IPR023828">
    <property type="entry name" value="Peptidase_S8_Ser-AS"/>
</dbReference>
<proteinExistence type="inferred from homology"/>
<dbReference type="PRINTS" id="PR00723">
    <property type="entry name" value="SUBTILISIN"/>
</dbReference>
<feature type="region of interest" description="Disordered" evidence="11">
    <location>
        <begin position="355"/>
        <end position="377"/>
    </location>
</feature>
<comment type="similarity">
    <text evidence="9 10">Belongs to the peptidase S8 family.</text>
</comment>
<dbReference type="InterPro" id="IPR007627">
    <property type="entry name" value="RNA_pol_sigma70_r2"/>
</dbReference>
<feature type="compositionally biased region" description="Low complexity" evidence="11">
    <location>
        <begin position="190"/>
        <end position="204"/>
    </location>
</feature>
<keyword evidence="7" id="KW-0238">DNA-binding</keyword>
<dbReference type="InterPro" id="IPR007630">
    <property type="entry name" value="RNA_pol_sigma70_r4"/>
</dbReference>
<dbReference type="PROSITE" id="PS00137">
    <property type="entry name" value="SUBTILASE_HIS"/>
    <property type="match status" value="1"/>
</dbReference>
<keyword evidence="3 9" id="KW-0378">Hydrolase</keyword>
<dbReference type="InterPro" id="IPR014284">
    <property type="entry name" value="RNA_pol_sigma-70_dom"/>
</dbReference>
<dbReference type="GO" id="GO:0006352">
    <property type="term" value="P:DNA-templated transcription initiation"/>
    <property type="evidence" value="ECO:0007669"/>
    <property type="project" value="InterPro"/>
</dbReference>
<dbReference type="InterPro" id="IPR000209">
    <property type="entry name" value="Peptidase_S8/S53_dom"/>
</dbReference>
<dbReference type="SUPFAM" id="SSF88946">
    <property type="entry name" value="Sigma2 domain of RNA polymerase sigma factors"/>
    <property type="match status" value="1"/>
</dbReference>
<evidence type="ECO:0000256" key="4">
    <source>
        <dbReference type="ARBA" id="ARBA00022825"/>
    </source>
</evidence>
<dbReference type="GO" id="GO:0016987">
    <property type="term" value="F:sigma factor activity"/>
    <property type="evidence" value="ECO:0007669"/>
    <property type="project" value="UniProtKB-KW"/>
</dbReference>
<dbReference type="Pfam" id="PF04542">
    <property type="entry name" value="Sigma70_r2"/>
    <property type="match status" value="1"/>
</dbReference>
<feature type="domain" description="RNA polymerase sigma-70" evidence="12">
    <location>
        <begin position="668"/>
        <end position="694"/>
    </location>
</feature>
<comment type="similarity">
    <text evidence="1">Belongs to the sigma-70 factor family.</text>
</comment>
<feature type="region of interest" description="Disordered" evidence="11">
    <location>
        <begin position="164"/>
        <end position="209"/>
    </location>
</feature>
<dbReference type="GO" id="GO:0006508">
    <property type="term" value="P:proteolysis"/>
    <property type="evidence" value="ECO:0007669"/>
    <property type="project" value="UniProtKB-KW"/>
</dbReference>
<feature type="region of interest" description="Disordered" evidence="11">
    <location>
        <begin position="1121"/>
        <end position="1158"/>
    </location>
</feature>
<dbReference type="InterPro" id="IPR038538">
    <property type="entry name" value="MTERF_sf"/>
</dbReference>
<organism evidence="13 14">
    <name type="scientific">Chlorella sorokiniana</name>
    <name type="common">Freshwater green alga</name>
    <dbReference type="NCBI Taxonomy" id="3076"/>
    <lineage>
        <taxon>Eukaryota</taxon>
        <taxon>Viridiplantae</taxon>
        <taxon>Chlorophyta</taxon>
        <taxon>core chlorophytes</taxon>
        <taxon>Trebouxiophyceae</taxon>
        <taxon>Chlorellales</taxon>
        <taxon>Chlorellaceae</taxon>
        <taxon>Chlorella clade</taxon>
        <taxon>Chlorella</taxon>
    </lineage>
</organism>
<keyword evidence="14" id="KW-1185">Reference proteome</keyword>
<evidence type="ECO:0000256" key="6">
    <source>
        <dbReference type="ARBA" id="ARBA00023082"/>
    </source>
</evidence>
<name>A0A2P6TBI4_CHLSO</name>
<dbReference type="NCBIfam" id="TIGR02937">
    <property type="entry name" value="sigma70-ECF"/>
    <property type="match status" value="1"/>
</dbReference>
<dbReference type="Gene3D" id="1.20.120.1810">
    <property type="match status" value="1"/>
</dbReference>
<feature type="region of interest" description="Disordered" evidence="11">
    <location>
        <begin position="294"/>
        <end position="313"/>
    </location>
</feature>
<dbReference type="GO" id="GO:0004252">
    <property type="term" value="F:serine-type endopeptidase activity"/>
    <property type="evidence" value="ECO:0007669"/>
    <property type="project" value="UniProtKB-UniRule"/>
</dbReference>
<dbReference type="SUPFAM" id="SSF52743">
    <property type="entry name" value="Subtilisin-like"/>
    <property type="match status" value="1"/>
</dbReference>
<reference evidence="13 14" key="1">
    <citation type="journal article" date="2018" name="Plant J.">
        <title>Genome sequences of Chlorella sorokiniana UTEX 1602 and Micractinium conductrix SAG 241.80: implications to maltose excretion by a green alga.</title>
        <authorList>
            <person name="Arriola M.B."/>
            <person name="Velmurugan N."/>
            <person name="Zhang Y."/>
            <person name="Plunkett M.H."/>
            <person name="Hondzo H."/>
            <person name="Barney B.M."/>
        </authorList>
    </citation>
    <scope>NUCLEOTIDE SEQUENCE [LARGE SCALE GENOMIC DNA]</scope>
    <source>
        <strain evidence="14">UTEX 1602</strain>
    </source>
</reference>
<comment type="caution">
    <text evidence="13">The sequence shown here is derived from an EMBL/GenBank/DDBJ whole genome shotgun (WGS) entry which is preliminary data.</text>
</comment>
<evidence type="ECO:0000256" key="9">
    <source>
        <dbReference type="PROSITE-ProRule" id="PRU01240"/>
    </source>
</evidence>
<dbReference type="PANTHER" id="PTHR30603:SF47">
    <property type="entry name" value="RNA POLYMERASE SIGMA FACTOR SIGD, CHLOROPLASTIC"/>
    <property type="match status" value="1"/>
</dbReference>
<sequence>MLSSSGSRLAAQPAPAAAPSGSRRLALRCQAAGLGGPPFQPGRQRVREQSPSKSRAAAAAAAAAAAQLLDAAAAAAGGKPAVPLPPLQPPQAGNVVPLKLPKEERLQQELAQLERHYSLPAVPDLDVLQEAEHWRQRQQRLQQQQQQQLEQEIEEEEAAVLERQRRAAEASTSGRGAAAALQQRSGEVVGSTRSSRGRPAGAAAARRHSSLPDSASLVTCWLHDCATRHTHGRTAATPAAAPTAPAASQVAAAASRRRLLQPSAQPAVPGTGAVSEETCQDIMVLVEARAALRAGRRRKSGKPGVSPSVTENAMGHYMRSLGNTGVLGRAQEARLAAILQKGRALEELAARLAAQSTGSSSSSSSASSASAEAGSRTEQLAVSDEQLAAAAGLSVAEVVQRRTNQREAKDLLMQHNTRLVINIAKRYTNSGVPLSDLIPEGMAGLSKSLDRFEPSRGFKFSTYSHWWIRQAISRAVCAAVEYRWECIRQAISRAVCDQARTVRLPGHICEQLARINRAASAMMEQSESDEFPSYDALAKEVGLPVNRVIHYLRLSRLPGGPATPGGGPAAAGAQPQANGPWLYGSSMKELRPLGDELHDDPEDGWWGEEPEWEAEAAAEFVRGVVDVMLSTLDKRERNVLRLRYGLLGRQQLLGDGGDAEGSDAASMSLGEVAEAYGLSRERIRQIEDKALKALRKPWRQELVRKLAFAEACGSGGHDSAMAHAQAELADEQGGSSTSGTKCTSGAAASRKKRGPKPSPVPDVDAEQLLRSLGLSGTADPAALLTNLRKLPGVRQQGVLDNAAAVAPHLLSPAVGLTAQQVGQLLELCPALFSWPPEQRAAVLFGELLGAGVTAPAVAQCIATYPGAAETTTLAPCLGEAAAILAHSEDRDSSLGGPAAKVPAAQRTVAALLTKIPSAVRLVCQRAGYLQQRAAELQQAGFTTADVAALAWQQPEMLITNAAVKLACTSAVVQQELGLPAAAVVSLATHTAARWLLASGETVRARAAALAQGFGQAPAAAMVLRSPGALGVDPAIWQHNLCYMAACGVADPKTVLRQRPRVLSFDPAAAGFLQRRLLLQRCFQLTAAQLYEQQPSYLVLATAPDLAQRLQFVEHRGQAHRLVARSSTQKRQAAGDSAITARTVVQSGSGGGRGGSAAGSSTAAQACAAGAAAKSVQSTQQMNAAGTAPARGRTRAGAFLLLALFAASAGAIKIGPKPTAPPGVIVKYKSGRGGAAQPSIAAARPGGSALSKAIDPSLNLYRVPVPAGQTASQAAAALAQSDEVEYAYADAYVHIAGGIVDQWALGALRAPQAWAMAQDSSSVLTCVVDTGVKWDHPDLAANLVAATAEFKAAHTDDNGHGTHVAGIIGAVGNNLRGVAGASPRAAILPCKALDRNGWGLISRVIESRGARVINTSFVMGDLDVPLMEAVGNATQAGIFFSAAAGNAGDDTDIYPYYPGNFEFPGVVAVANVAQGDVLAPSSNFGARTCDLAAPGTDVLSTWISPDYNGAYYTKLTGTSMAAPYVSGAAALAITTSGGTLTNAQVAQYLSASSRPVAALRSRVASGGIVNLEQLLKLSLAAKAKAAAAKQQAAAKPA</sequence>
<dbReference type="EMBL" id="LHPG02000027">
    <property type="protein sequence ID" value="PRW05909.1"/>
    <property type="molecule type" value="Genomic_DNA"/>
</dbReference>
<feature type="active site" description="Charge relay system" evidence="9">
    <location>
        <position position="1359"/>
    </location>
</feature>
<dbReference type="InterPro" id="IPR013325">
    <property type="entry name" value="RNA_pol_sigma_r2"/>
</dbReference>
<dbReference type="InterPro" id="IPR050239">
    <property type="entry name" value="Sigma-70_RNA_pol_init_factors"/>
</dbReference>
<dbReference type="Gene3D" id="1.25.70.10">
    <property type="entry name" value="Transcription termination factor 3, mitochondrial"/>
    <property type="match status" value="1"/>
</dbReference>
<feature type="compositionally biased region" description="Low complexity" evidence="11">
    <location>
        <begin position="7"/>
        <end position="24"/>
    </location>
</feature>
<dbReference type="GO" id="GO:0003677">
    <property type="term" value="F:DNA binding"/>
    <property type="evidence" value="ECO:0007669"/>
    <property type="project" value="UniProtKB-KW"/>
</dbReference>
<keyword evidence="8" id="KW-0804">Transcription</keyword>
<dbReference type="OrthoDB" id="515213at2759"/>
<dbReference type="PROSITE" id="PS00138">
    <property type="entry name" value="SUBTILASE_SER"/>
    <property type="match status" value="1"/>
</dbReference>
<keyword evidence="6" id="KW-0731">Sigma factor</keyword>
<dbReference type="Pfam" id="PF22148">
    <property type="entry name" value="Fervidolysin_NPro-like"/>
    <property type="match status" value="1"/>
</dbReference>
<dbReference type="InterPro" id="IPR036388">
    <property type="entry name" value="WH-like_DNA-bd_sf"/>
</dbReference>
<evidence type="ECO:0000256" key="5">
    <source>
        <dbReference type="ARBA" id="ARBA00023015"/>
    </source>
</evidence>
<evidence type="ECO:0000256" key="10">
    <source>
        <dbReference type="RuleBase" id="RU003355"/>
    </source>
</evidence>
<evidence type="ECO:0000256" key="3">
    <source>
        <dbReference type="ARBA" id="ARBA00022801"/>
    </source>
</evidence>
<keyword evidence="4 9" id="KW-0720">Serine protease</keyword>
<dbReference type="PROSITE" id="PS51892">
    <property type="entry name" value="SUBTILASE"/>
    <property type="match status" value="1"/>
</dbReference>
<feature type="active site" description="Charge relay system" evidence="9">
    <location>
        <position position="1518"/>
    </location>
</feature>
<keyword evidence="2 9" id="KW-0645">Protease</keyword>
<dbReference type="SUPFAM" id="SSF88659">
    <property type="entry name" value="Sigma3 and sigma4 domains of RNA polymerase sigma factors"/>
    <property type="match status" value="1"/>
</dbReference>
<dbReference type="PROSITE" id="PS00716">
    <property type="entry name" value="SIGMA70_2"/>
    <property type="match status" value="1"/>
</dbReference>
<feature type="region of interest" description="Disordered" evidence="11">
    <location>
        <begin position="726"/>
        <end position="763"/>
    </location>
</feature>
<dbReference type="PANTHER" id="PTHR30603">
    <property type="entry name" value="RNA POLYMERASE SIGMA FACTOR RPO"/>
    <property type="match status" value="1"/>
</dbReference>
<evidence type="ECO:0000313" key="13">
    <source>
        <dbReference type="EMBL" id="PRW05909.1"/>
    </source>
</evidence>
<feature type="active site" description="Charge relay system" evidence="9">
    <location>
        <position position="1328"/>
    </location>
</feature>
<dbReference type="Pfam" id="PF00082">
    <property type="entry name" value="Peptidase_S8"/>
    <property type="match status" value="1"/>
</dbReference>
<dbReference type="PROSITE" id="PS00136">
    <property type="entry name" value="SUBTILASE_ASP"/>
    <property type="match status" value="1"/>
</dbReference>
<accession>A0A2P6TBI4</accession>